<dbReference type="Proteomes" id="UP001139157">
    <property type="component" value="Unassembled WGS sequence"/>
</dbReference>
<organism evidence="1 2">
    <name type="scientific">Nocardia pulmonis</name>
    <dbReference type="NCBI Taxonomy" id="2951408"/>
    <lineage>
        <taxon>Bacteria</taxon>
        <taxon>Bacillati</taxon>
        <taxon>Actinomycetota</taxon>
        <taxon>Actinomycetes</taxon>
        <taxon>Mycobacteriales</taxon>
        <taxon>Nocardiaceae</taxon>
        <taxon>Nocardia</taxon>
    </lineage>
</organism>
<comment type="caution">
    <text evidence="1">The sequence shown here is derived from an EMBL/GenBank/DDBJ whole genome shotgun (WGS) entry which is preliminary data.</text>
</comment>
<dbReference type="EMBL" id="JAMRXG010000018">
    <property type="protein sequence ID" value="MCM6778046.1"/>
    <property type="molecule type" value="Genomic_DNA"/>
</dbReference>
<dbReference type="AlphaFoldDB" id="A0A9X2J2H5"/>
<evidence type="ECO:0000313" key="2">
    <source>
        <dbReference type="Proteomes" id="UP001139157"/>
    </source>
</evidence>
<gene>
    <name evidence="1" type="ORF">NDR86_31635</name>
</gene>
<accession>A0A9X2J2H5</accession>
<evidence type="ECO:0000313" key="1">
    <source>
        <dbReference type="EMBL" id="MCM6778046.1"/>
    </source>
</evidence>
<name>A0A9X2J2H5_9NOCA</name>
<keyword evidence="2" id="KW-1185">Reference proteome</keyword>
<proteinExistence type="predicted"/>
<reference evidence="1" key="1">
    <citation type="submission" date="2022-06" db="EMBL/GenBank/DDBJ databases">
        <title>Novel species in genus nocardia.</title>
        <authorList>
            <person name="Li F."/>
        </authorList>
    </citation>
    <scope>NUCLEOTIDE SEQUENCE</scope>
    <source>
        <strain evidence="1">CDC141</strain>
    </source>
</reference>
<sequence length="78" mass="8098">MAAGSLAGIFKQMVKARHELAGLKALVSDLQTYLANTGSLDAEAKARIDRINLAIDAADTEIPVAAEGSVHVHPDSTA</sequence>
<dbReference type="RefSeq" id="WP_251917502.1">
    <property type="nucleotide sequence ID" value="NZ_JAMRXG010000018.1"/>
</dbReference>
<protein>
    <submittedName>
        <fullName evidence="1">Uncharacterized protein</fullName>
    </submittedName>
</protein>